<organism evidence="4 5">
    <name type="scientific">Qipengyuania algicida</name>
    <dbReference type="NCBI Taxonomy" id="1836209"/>
    <lineage>
        <taxon>Bacteria</taxon>
        <taxon>Pseudomonadati</taxon>
        <taxon>Pseudomonadota</taxon>
        <taxon>Alphaproteobacteria</taxon>
        <taxon>Sphingomonadales</taxon>
        <taxon>Erythrobacteraceae</taxon>
        <taxon>Qipengyuania</taxon>
    </lineage>
</organism>
<dbReference type="Pfam" id="PF00990">
    <property type="entry name" value="GGDEF"/>
    <property type="match status" value="1"/>
</dbReference>
<dbReference type="CDD" id="cd01948">
    <property type="entry name" value="EAL"/>
    <property type="match status" value="1"/>
</dbReference>
<sequence length="656" mass="73383">MWRPLFAHLAFQTDDDDLIRAQFQSLTKQIPLIYMILICNALVIAIEFYRADLVFLTLVMPLCFCSIAALRACWWWKRRSVPMEANMNLVKMIRRTCSLAVVMTLIFTGWCLAIYPLGTPYTRGHLTFFLGLTLVSSVFCLLAVRVVAIRVAATSCSLFVGYFAWVEDGEMLSSSLVLLFVTVGMIVVASRYNEDFSELIRSQRDLKNQKAEAERLSEENRRVAFTDQLSGLPNRRKLLSHLNLLEQRPHISTDSQAVMFIDLDGFKDINDAHGHQAGDALISEISSRLQSTCPDFATLTRIGGDEFAILIETPHATQAAQELANKVSAKICQPLTIDGHVLQVGASIGIASNFDGQSTGLELLRRADMAMYHVKTGGKGKVALYDASFDQGRLHRLEIEQQIGRGLRNGEFEVHYQPLVNAETGEIIAAEALLRWPRRREGQLNPQRIVEVAEMTGQIHPLGQFVLERACRDFALIEDLKVSVNVSPSQFQDPGFSHHVDAVLRDCGLPHQRLQLEITEGYLLTNPERAIAAVSRFKKMGMSVALDDFGTGFTSIHYLRSYGFSHIKIDKSLITGLTTDSNTISLITGAIYLARGLNLRVIVEGVETEDQAQILRAIGCHNMQGYHFGRPMPFDEFVRLCKRNAGTSETELRKIA</sequence>
<dbReference type="CDD" id="cd01949">
    <property type="entry name" value="GGDEF"/>
    <property type="match status" value="1"/>
</dbReference>
<evidence type="ECO:0000313" key="5">
    <source>
        <dbReference type="Proteomes" id="UP000439780"/>
    </source>
</evidence>
<evidence type="ECO:0000259" key="3">
    <source>
        <dbReference type="PROSITE" id="PS50887"/>
    </source>
</evidence>
<dbReference type="EMBL" id="WTYA01000001">
    <property type="protein sequence ID" value="MXP27519.1"/>
    <property type="molecule type" value="Genomic_DNA"/>
</dbReference>
<feature type="transmembrane region" description="Helical" evidence="1">
    <location>
        <begin position="97"/>
        <end position="118"/>
    </location>
</feature>
<dbReference type="PROSITE" id="PS50887">
    <property type="entry name" value="GGDEF"/>
    <property type="match status" value="1"/>
</dbReference>
<evidence type="ECO:0000256" key="1">
    <source>
        <dbReference type="SAM" id="Phobius"/>
    </source>
</evidence>
<dbReference type="PANTHER" id="PTHR44757:SF2">
    <property type="entry name" value="BIOFILM ARCHITECTURE MAINTENANCE PROTEIN MBAA"/>
    <property type="match status" value="1"/>
</dbReference>
<dbReference type="InterPro" id="IPR035919">
    <property type="entry name" value="EAL_sf"/>
</dbReference>
<dbReference type="InterPro" id="IPR001633">
    <property type="entry name" value="EAL_dom"/>
</dbReference>
<accession>A0A845ADQ5</accession>
<name>A0A845ADQ5_9SPHN</name>
<feature type="transmembrane region" description="Helical" evidence="1">
    <location>
        <begin position="30"/>
        <end position="49"/>
    </location>
</feature>
<dbReference type="OrthoDB" id="9814202at2"/>
<dbReference type="InterPro" id="IPR043128">
    <property type="entry name" value="Rev_trsase/Diguanyl_cyclase"/>
</dbReference>
<dbReference type="Pfam" id="PF00563">
    <property type="entry name" value="EAL"/>
    <property type="match status" value="1"/>
</dbReference>
<dbReference type="SUPFAM" id="SSF55073">
    <property type="entry name" value="Nucleotide cyclase"/>
    <property type="match status" value="1"/>
</dbReference>
<feature type="domain" description="EAL" evidence="2">
    <location>
        <begin position="396"/>
        <end position="645"/>
    </location>
</feature>
<dbReference type="SUPFAM" id="SSF141868">
    <property type="entry name" value="EAL domain-like"/>
    <property type="match status" value="1"/>
</dbReference>
<dbReference type="NCBIfam" id="TIGR00254">
    <property type="entry name" value="GGDEF"/>
    <property type="match status" value="1"/>
</dbReference>
<dbReference type="PROSITE" id="PS50883">
    <property type="entry name" value="EAL"/>
    <property type="match status" value="1"/>
</dbReference>
<evidence type="ECO:0000313" key="4">
    <source>
        <dbReference type="EMBL" id="MXP27519.1"/>
    </source>
</evidence>
<dbReference type="InterPro" id="IPR052155">
    <property type="entry name" value="Biofilm_reg_signaling"/>
</dbReference>
<feature type="transmembrane region" description="Helical" evidence="1">
    <location>
        <begin position="124"/>
        <end position="142"/>
    </location>
</feature>
<feature type="transmembrane region" description="Helical" evidence="1">
    <location>
        <begin position="55"/>
        <end position="76"/>
    </location>
</feature>
<keyword evidence="1" id="KW-1133">Transmembrane helix</keyword>
<dbReference type="RefSeq" id="WP_160751800.1">
    <property type="nucleotide sequence ID" value="NZ_WTYA01000001.1"/>
</dbReference>
<evidence type="ECO:0000259" key="2">
    <source>
        <dbReference type="PROSITE" id="PS50883"/>
    </source>
</evidence>
<comment type="caution">
    <text evidence="4">The sequence shown here is derived from an EMBL/GenBank/DDBJ whole genome shotgun (WGS) entry which is preliminary data.</text>
</comment>
<keyword evidence="5" id="KW-1185">Reference proteome</keyword>
<keyword evidence="1" id="KW-0812">Transmembrane</keyword>
<dbReference type="Gene3D" id="3.20.20.450">
    <property type="entry name" value="EAL domain"/>
    <property type="match status" value="1"/>
</dbReference>
<dbReference type="SMART" id="SM00052">
    <property type="entry name" value="EAL"/>
    <property type="match status" value="1"/>
</dbReference>
<reference evidence="4 5" key="1">
    <citation type="submission" date="2019-12" db="EMBL/GenBank/DDBJ databases">
        <title>Genomic-based taxomic classification of the family Erythrobacteraceae.</title>
        <authorList>
            <person name="Xu L."/>
        </authorList>
    </citation>
    <scope>NUCLEOTIDE SEQUENCE [LARGE SCALE GENOMIC DNA]</scope>
    <source>
        <strain evidence="4 5">KEMB 9005-328</strain>
    </source>
</reference>
<feature type="transmembrane region" description="Helical" evidence="1">
    <location>
        <begin position="171"/>
        <end position="192"/>
    </location>
</feature>
<keyword evidence="1" id="KW-0472">Membrane</keyword>
<protein>
    <submittedName>
        <fullName evidence="4">EAL domain-containing protein</fullName>
    </submittedName>
</protein>
<dbReference type="InterPro" id="IPR029787">
    <property type="entry name" value="Nucleotide_cyclase"/>
</dbReference>
<dbReference type="PANTHER" id="PTHR44757">
    <property type="entry name" value="DIGUANYLATE CYCLASE DGCP"/>
    <property type="match status" value="1"/>
</dbReference>
<dbReference type="Proteomes" id="UP000439780">
    <property type="component" value="Unassembled WGS sequence"/>
</dbReference>
<feature type="domain" description="GGDEF" evidence="3">
    <location>
        <begin position="254"/>
        <end position="387"/>
    </location>
</feature>
<proteinExistence type="predicted"/>
<gene>
    <name evidence="4" type="ORF">GRI58_01620</name>
</gene>
<dbReference type="SMART" id="SM00267">
    <property type="entry name" value="GGDEF"/>
    <property type="match status" value="1"/>
</dbReference>
<dbReference type="InterPro" id="IPR000160">
    <property type="entry name" value="GGDEF_dom"/>
</dbReference>
<dbReference type="Gene3D" id="3.30.70.270">
    <property type="match status" value="1"/>
</dbReference>
<dbReference type="AlphaFoldDB" id="A0A845ADQ5"/>